<evidence type="ECO:0000256" key="4">
    <source>
        <dbReference type="ARBA" id="ARBA00022475"/>
    </source>
</evidence>
<evidence type="ECO:0000256" key="9">
    <source>
        <dbReference type="SAM" id="Phobius"/>
    </source>
</evidence>
<feature type="transmembrane region" description="Helical" evidence="9">
    <location>
        <begin position="428"/>
        <end position="449"/>
    </location>
</feature>
<dbReference type="GO" id="GO:0005886">
    <property type="term" value="C:plasma membrane"/>
    <property type="evidence" value="ECO:0007669"/>
    <property type="project" value="UniProtKB-SubCell"/>
</dbReference>
<sequence length="517" mass="58653">MSRSQSTLRRPPTGSEPGINPRGGNADNDFVQSSPCLVEVMDYSTQHVASSRFSNAEFLQFLEKQTLQEEKQHPDEASLRWINVGGISWDILSTLAMRYDIHSLALEDMLLERGHSHSKADYYQQHLFLRVLCHSLPTEEERQSSGPNTETKFPGYSGPLEHNDPEKVVGLGSSNKSKNTRLSGFYLTSRQQQTLRILSLSKGDRMIVKHDPMFIFLLRDGTVISIHPNPNLQFTEPVVERMHRHDSLLRTSEDPAMIVEALLDLIVDRIVEVMDKYQEKIQTLERDILVKPGMSTVRSLHILSGDLIMHRRSLEPIKSLIYGLRRYDQDRCTALGFGNDLSTSQKQADADRHGSDAGLGVGFGAHHGKVWGREGYMSYKSKIYLADVYDHMDFVLTSLEMFAGISENLINYAFNTASYEMNQVMRRLTLATIIFLPLTLLTGYFGMNFTAMWSVNNNSDLLFWIIALPLMGIVVPMFLYQDIKKALHYMQKAMAARKVVRAEERASRLQGVGGFHT</sequence>
<dbReference type="InterPro" id="IPR045863">
    <property type="entry name" value="CorA_TM1_TM2"/>
</dbReference>
<evidence type="ECO:0000256" key="8">
    <source>
        <dbReference type="SAM" id="MobiDB-lite"/>
    </source>
</evidence>
<dbReference type="Gene3D" id="3.30.460.20">
    <property type="entry name" value="CorA soluble domain-like"/>
    <property type="match status" value="1"/>
</dbReference>
<feature type="region of interest" description="Disordered" evidence="8">
    <location>
        <begin position="1"/>
        <end position="27"/>
    </location>
</feature>
<dbReference type="SUPFAM" id="SSF144083">
    <property type="entry name" value="Magnesium transport protein CorA, transmembrane region"/>
    <property type="match status" value="1"/>
</dbReference>
<evidence type="ECO:0000313" key="11">
    <source>
        <dbReference type="Proteomes" id="UP001219525"/>
    </source>
</evidence>
<comment type="caution">
    <text evidence="10">The sequence shown here is derived from an EMBL/GenBank/DDBJ whole genome shotgun (WGS) entry which is preliminary data.</text>
</comment>
<proteinExistence type="inferred from homology"/>
<feature type="transmembrane region" description="Helical" evidence="9">
    <location>
        <begin position="461"/>
        <end position="480"/>
    </location>
</feature>
<evidence type="ECO:0000256" key="3">
    <source>
        <dbReference type="ARBA" id="ARBA00022448"/>
    </source>
</evidence>
<comment type="similarity">
    <text evidence="2">Belongs to the CorA metal ion transporter (MIT) (TC 1.A.35) family.</text>
</comment>
<comment type="subcellular location">
    <subcellularLocation>
        <location evidence="1">Cell membrane</location>
        <topology evidence="1">Multi-pass membrane protein</topology>
    </subcellularLocation>
</comment>
<reference evidence="10" key="1">
    <citation type="submission" date="2023-03" db="EMBL/GenBank/DDBJ databases">
        <title>Massive genome expansion in bonnet fungi (Mycena s.s.) driven by repeated elements and novel gene families across ecological guilds.</title>
        <authorList>
            <consortium name="Lawrence Berkeley National Laboratory"/>
            <person name="Harder C.B."/>
            <person name="Miyauchi S."/>
            <person name="Viragh M."/>
            <person name="Kuo A."/>
            <person name="Thoen E."/>
            <person name="Andreopoulos B."/>
            <person name="Lu D."/>
            <person name="Skrede I."/>
            <person name="Drula E."/>
            <person name="Henrissat B."/>
            <person name="Morin E."/>
            <person name="Kohler A."/>
            <person name="Barry K."/>
            <person name="LaButti K."/>
            <person name="Morin E."/>
            <person name="Salamov A."/>
            <person name="Lipzen A."/>
            <person name="Mereny Z."/>
            <person name="Hegedus B."/>
            <person name="Baldrian P."/>
            <person name="Stursova M."/>
            <person name="Weitz H."/>
            <person name="Taylor A."/>
            <person name="Grigoriev I.V."/>
            <person name="Nagy L.G."/>
            <person name="Martin F."/>
            <person name="Kauserud H."/>
        </authorList>
    </citation>
    <scope>NUCLEOTIDE SEQUENCE</scope>
    <source>
        <strain evidence="10">9144</strain>
    </source>
</reference>
<dbReference type="PANTHER" id="PTHR46494">
    <property type="entry name" value="CORA FAMILY METAL ION TRANSPORTER (EUROFUNG)"/>
    <property type="match status" value="1"/>
</dbReference>
<accession>A0AAD6UY87</accession>
<evidence type="ECO:0000256" key="1">
    <source>
        <dbReference type="ARBA" id="ARBA00004651"/>
    </source>
</evidence>
<dbReference type="Gene3D" id="1.20.58.340">
    <property type="entry name" value="Magnesium transport protein CorA, transmembrane region"/>
    <property type="match status" value="2"/>
</dbReference>
<evidence type="ECO:0000256" key="7">
    <source>
        <dbReference type="ARBA" id="ARBA00023136"/>
    </source>
</evidence>
<dbReference type="AlphaFoldDB" id="A0AAD6UY87"/>
<keyword evidence="4" id="KW-1003">Cell membrane</keyword>
<gene>
    <name evidence="10" type="ORF">GGX14DRAFT_472052</name>
</gene>
<organism evidence="10 11">
    <name type="scientific">Mycena pura</name>
    <dbReference type="NCBI Taxonomy" id="153505"/>
    <lineage>
        <taxon>Eukaryota</taxon>
        <taxon>Fungi</taxon>
        <taxon>Dikarya</taxon>
        <taxon>Basidiomycota</taxon>
        <taxon>Agaricomycotina</taxon>
        <taxon>Agaricomycetes</taxon>
        <taxon>Agaricomycetidae</taxon>
        <taxon>Agaricales</taxon>
        <taxon>Marasmiineae</taxon>
        <taxon>Mycenaceae</taxon>
        <taxon>Mycena</taxon>
    </lineage>
</organism>
<keyword evidence="7 9" id="KW-0472">Membrane</keyword>
<dbReference type="Proteomes" id="UP001219525">
    <property type="component" value="Unassembled WGS sequence"/>
</dbReference>
<keyword evidence="5 9" id="KW-0812">Transmembrane</keyword>
<evidence type="ECO:0000256" key="2">
    <source>
        <dbReference type="ARBA" id="ARBA00009765"/>
    </source>
</evidence>
<dbReference type="InterPro" id="IPR002523">
    <property type="entry name" value="MgTranspt_CorA/ZnTranspt_ZntB"/>
</dbReference>
<name>A0AAD6UY87_9AGAR</name>
<dbReference type="SUPFAM" id="SSF143865">
    <property type="entry name" value="CorA soluble domain-like"/>
    <property type="match status" value="1"/>
</dbReference>
<dbReference type="InterPro" id="IPR045861">
    <property type="entry name" value="CorA_cytoplasmic_dom"/>
</dbReference>
<dbReference type="EMBL" id="JARJCW010000079">
    <property type="protein sequence ID" value="KAJ7197263.1"/>
    <property type="molecule type" value="Genomic_DNA"/>
</dbReference>
<protein>
    <submittedName>
        <fullName evidence="10">Uncharacterized protein</fullName>
    </submittedName>
</protein>
<dbReference type="PANTHER" id="PTHR46494:SF1">
    <property type="entry name" value="CORA FAMILY METAL ION TRANSPORTER (EUROFUNG)"/>
    <property type="match status" value="1"/>
</dbReference>
<dbReference type="GO" id="GO:0050897">
    <property type="term" value="F:cobalt ion binding"/>
    <property type="evidence" value="ECO:0007669"/>
    <property type="project" value="TreeGrafter"/>
</dbReference>
<evidence type="ECO:0000256" key="6">
    <source>
        <dbReference type="ARBA" id="ARBA00022989"/>
    </source>
</evidence>
<evidence type="ECO:0000313" key="10">
    <source>
        <dbReference type="EMBL" id="KAJ7197263.1"/>
    </source>
</evidence>
<dbReference type="GO" id="GO:0015087">
    <property type="term" value="F:cobalt ion transmembrane transporter activity"/>
    <property type="evidence" value="ECO:0007669"/>
    <property type="project" value="TreeGrafter"/>
</dbReference>
<evidence type="ECO:0000256" key="5">
    <source>
        <dbReference type="ARBA" id="ARBA00022692"/>
    </source>
</evidence>
<feature type="region of interest" description="Disordered" evidence="8">
    <location>
        <begin position="139"/>
        <end position="161"/>
    </location>
</feature>
<dbReference type="GO" id="GO:0015095">
    <property type="term" value="F:magnesium ion transmembrane transporter activity"/>
    <property type="evidence" value="ECO:0007669"/>
    <property type="project" value="TreeGrafter"/>
</dbReference>
<keyword evidence="3" id="KW-0813">Transport</keyword>
<dbReference type="Pfam" id="PF01544">
    <property type="entry name" value="CorA"/>
    <property type="match status" value="2"/>
</dbReference>
<keyword evidence="11" id="KW-1185">Reference proteome</keyword>
<dbReference type="GO" id="GO:0000287">
    <property type="term" value="F:magnesium ion binding"/>
    <property type="evidence" value="ECO:0007669"/>
    <property type="project" value="TreeGrafter"/>
</dbReference>
<keyword evidence="6 9" id="KW-1133">Transmembrane helix</keyword>